<organism evidence="7 8">
    <name type="scientific">Candidatus Limosilactobacillus merdigallinarum</name>
    <dbReference type="NCBI Taxonomy" id="2838652"/>
    <lineage>
        <taxon>Bacteria</taxon>
        <taxon>Bacillati</taxon>
        <taxon>Bacillota</taxon>
        <taxon>Bacilli</taxon>
        <taxon>Lactobacillales</taxon>
        <taxon>Lactobacillaceae</taxon>
        <taxon>Limosilactobacillus</taxon>
    </lineage>
</organism>
<proteinExistence type="inferred from homology"/>
<dbReference type="Proteomes" id="UP000824231">
    <property type="component" value="Unassembled WGS sequence"/>
</dbReference>
<dbReference type="GO" id="GO:0003723">
    <property type="term" value="F:RNA binding"/>
    <property type="evidence" value="ECO:0007669"/>
    <property type="project" value="InterPro"/>
</dbReference>
<evidence type="ECO:0000256" key="5">
    <source>
        <dbReference type="HAMAP-Rule" id="MF_01080"/>
    </source>
</evidence>
<evidence type="ECO:0000256" key="1">
    <source>
        <dbReference type="ARBA" id="ARBA00000385"/>
    </source>
</evidence>
<keyword evidence="4 5" id="KW-0413">Isomerase</keyword>
<comment type="caution">
    <text evidence="7">The sequence shown here is derived from an EMBL/GenBank/DDBJ whole genome shotgun (WGS) entry which is preliminary data.</text>
</comment>
<dbReference type="InterPro" id="IPR014780">
    <property type="entry name" value="tRNA_psdUridine_synth_TruB"/>
</dbReference>
<dbReference type="InterPro" id="IPR020103">
    <property type="entry name" value="PsdUridine_synth_cat_dom_sf"/>
</dbReference>
<feature type="domain" description="Pseudouridine synthase II N-terminal" evidence="6">
    <location>
        <begin position="23"/>
        <end position="178"/>
    </location>
</feature>
<dbReference type="SUPFAM" id="SSF55120">
    <property type="entry name" value="Pseudouridine synthase"/>
    <property type="match status" value="1"/>
</dbReference>
<dbReference type="EMBL" id="DXFH01000027">
    <property type="protein sequence ID" value="HIX36094.1"/>
    <property type="molecule type" value="Genomic_DNA"/>
</dbReference>
<reference evidence="7" key="2">
    <citation type="submission" date="2021-04" db="EMBL/GenBank/DDBJ databases">
        <authorList>
            <person name="Gilroy R."/>
        </authorList>
    </citation>
    <scope>NUCLEOTIDE SEQUENCE</scope>
    <source>
        <strain evidence="7">ChiSxjej3B15-572</strain>
    </source>
</reference>
<dbReference type="InterPro" id="IPR002501">
    <property type="entry name" value="PsdUridine_synth_N"/>
</dbReference>
<dbReference type="NCBIfam" id="TIGR00431">
    <property type="entry name" value="TruB"/>
    <property type="match status" value="1"/>
</dbReference>
<dbReference type="Pfam" id="PF01509">
    <property type="entry name" value="TruB_N"/>
    <property type="match status" value="1"/>
</dbReference>
<evidence type="ECO:0000256" key="2">
    <source>
        <dbReference type="ARBA" id="ARBA00005642"/>
    </source>
</evidence>
<dbReference type="AlphaFoldDB" id="A0A9D2AKX0"/>
<comment type="function">
    <text evidence="5">Responsible for synthesis of pseudouridine from uracil-55 in the psi GC loop of transfer RNAs.</text>
</comment>
<evidence type="ECO:0000313" key="8">
    <source>
        <dbReference type="Proteomes" id="UP000824231"/>
    </source>
</evidence>
<keyword evidence="3 5" id="KW-0819">tRNA processing</keyword>
<feature type="active site" description="Nucleophile" evidence="5">
    <location>
        <position position="38"/>
    </location>
</feature>
<gene>
    <name evidence="5 7" type="primary">truB</name>
    <name evidence="7" type="ORF">H9856_06890</name>
</gene>
<dbReference type="FunFam" id="3.30.2350.10:FF:000011">
    <property type="entry name" value="tRNA pseudouridine synthase B"/>
    <property type="match status" value="1"/>
</dbReference>
<dbReference type="PANTHER" id="PTHR13767">
    <property type="entry name" value="TRNA-PSEUDOURIDINE SYNTHASE"/>
    <property type="match status" value="1"/>
</dbReference>
<evidence type="ECO:0000313" key="7">
    <source>
        <dbReference type="EMBL" id="HIX36094.1"/>
    </source>
</evidence>
<dbReference type="EC" id="5.4.99.25" evidence="5"/>
<dbReference type="PANTHER" id="PTHR13767:SF2">
    <property type="entry name" value="PSEUDOURIDYLATE SYNTHASE TRUB1"/>
    <property type="match status" value="1"/>
</dbReference>
<dbReference type="CDD" id="cd02573">
    <property type="entry name" value="PseudoU_synth_EcTruB"/>
    <property type="match status" value="1"/>
</dbReference>
<dbReference type="HAMAP" id="MF_01080">
    <property type="entry name" value="TruB_bact"/>
    <property type="match status" value="1"/>
</dbReference>
<sequence length="303" mass="33791">MNGVLPLYKERGMTSFDCIRRLRQLLNTKKIGHSGTLDPDVSGVLPICIGNATKLVPFLMASGKVYAGELTIGFATTTEDLSGETVEEKLVTSAISDQAVKDAMAKLTGTITQTVPMYSAVKVNGKRLYEYARAHEKVEQPRRHVTIKSFSMLANHYDANKKQQVVRFKVECSKGTYIRTLAGDLARQLGYPGVMSSLTRLKSGGFDLDHTLILDDVEEAVNNGTIINYVYPITYVLRDVPQVKLTDNQYKAVKNGGWLTDDEVHSDDQSRVVLVYHDQAQAIYERHGKHFKPLKMFLTKTEG</sequence>
<evidence type="ECO:0000259" key="6">
    <source>
        <dbReference type="Pfam" id="PF01509"/>
    </source>
</evidence>
<reference evidence="7" key="1">
    <citation type="journal article" date="2021" name="PeerJ">
        <title>Extensive microbial diversity within the chicken gut microbiome revealed by metagenomics and culture.</title>
        <authorList>
            <person name="Gilroy R."/>
            <person name="Ravi A."/>
            <person name="Getino M."/>
            <person name="Pursley I."/>
            <person name="Horton D.L."/>
            <person name="Alikhan N.F."/>
            <person name="Baker D."/>
            <person name="Gharbi K."/>
            <person name="Hall N."/>
            <person name="Watson M."/>
            <person name="Adriaenssens E.M."/>
            <person name="Foster-Nyarko E."/>
            <person name="Jarju S."/>
            <person name="Secka A."/>
            <person name="Antonio M."/>
            <person name="Oren A."/>
            <person name="Chaudhuri R.R."/>
            <person name="La Ragione R."/>
            <person name="Hildebrand F."/>
            <person name="Pallen M.J."/>
        </authorList>
    </citation>
    <scope>NUCLEOTIDE SEQUENCE</scope>
    <source>
        <strain evidence="7">ChiSxjej3B15-572</strain>
    </source>
</reference>
<protein>
    <recommendedName>
        <fullName evidence="5">tRNA pseudouridine synthase B</fullName>
        <ecNumber evidence="5">5.4.99.25</ecNumber>
    </recommendedName>
    <alternativeName>
        <fullName evidence="5">tRNA pseudouridine(55) synthase</fullName>
        <shortName evidence="5">Psi55 synthase</shortName>
    </alternativeName>
    <alternativeName>
        <fullName evidence="5">tRNA pseudouridylate synthase</fullName>
    </alternativeName>
    <alternativeName>
        <fullName evidence="5">tRNA-uridine isomerase</fullName>
    </alternativeName>
</protein>
<comment type="similarity">
    <text evidence="2 5">Belongs to the pseudouridine synthase TruB family. Type 1 subfamily.</text>
</comment>
<dbReference type="GO" id="GO:1990481">
    <property type="term" value="P:mRNA pseudouridine synthesis"/>
    <property type="evidence" value="ECO:0007669"/>
    <property type="project" value="TreeGrafter"/>
</dbReference>
<evidence type="ECO:0000256" key="4">
    <source>
        <dbReference type="ARBA" id="ARBA00023235"/>
    </source>
</evidence>
<dbReference type="GO" id="GO:0031119">
    <property type="term" value="P:tRNA pseudouridine synthesis"/>
    <property type="evidence" value="ECO:0007669"/>
    <property type="project" value="UniProtKB-UniRule"/>
</dbReference>
<dbReference type="Gene3D" id="3.30.2350.10">
    <property type="entry name" value="Pseudouridine synthase"/>
    <property type="match status" value="1"/>
</dbReference>
<comment type="catalytic activity">
    <reaction evidence="1 5">
        <text>uridine(55) in tRNA = pseudouridine(55) in tRNA</text>
        <dbReference type="Rhea" id="RHEA:42532"/>
        <dbReference type="Rhea" id="RHEA-COMP:10101"/>
        <dbReference type="Rhea" id="RHEA-COMP:10102"/>
        <dbReference type="ChEBI" id="CHEBI:65314"/>
        <dbReference type="ChEBI" id="CHEBI:65315"/>
        <dbReference type="EC" id="5.4.99.25"/>
    </reaction>
</comment>
<dbReference type="GO" id="GO:0160148">
    <property type="term" value="F:tRNA pseudouridine(55) synthase activity"/>
    <property type="evidence" value="ECO:0007669"/>
    <property type="project" value="UniProtKB-EC"/>
</dbReference>
<name>A0A9D2AKX0_9LACO</name>
<evidence type="ECO:0000256" key="3">
    <source>
        <dbReference type="ARBA" id="ARBA00022694"/>
    </source>
</evidence>
<accession>A0A9D2AKX0</accession>